<keyword evidence="3" id="KW-1185">Reference proteome</keyword>
<gene>
    <name evidence="2" type="ORF">HLB44_35795</name>
</gene>
<dbReference type="RefSeq" id="WP_173135427.1">
    <property type="nucleotide sequence ID" value="NZ_JABRWJ010000023.1"/>
</dbReference>
<dbReference type="PANTHER" id="PTHR40254">
    <property type="entry name" value="BLR0577 PROTEIN"/>
    <property type="match status" value="1"/>
</dbReference>
<dbReference type="PRINTS" id="PR00368">
    <property type="entry name" value="FADPNR"/>
</dbReference>
<dbReference type="Pfam" id="PF13454">
    <property type="entry name" value="NAD_binding_9"/>
    <property type="match status" value="1"/>
</dbReference>
<reference evidence="2 3" key="1">
    <citation type="submission" date="2020-05" db="EMBL/GenBank/DDBJ databases">
        <title>Aquincola sp. isolate from soil.</title>
        <authorList>
            <person name="Han J."/>
            <person name="Kim D.-U."/>
        </authorList>
    </citation>
    <scope>NUCLEOTIDE SEQUENCE [LARGE SCALE GENOMIC DNA]</scope>
    <source>
        <strain evidence="2 3">S2</strain>
    </source>
</reference>
<protein>
    <submittedName>
        <fullName evidence="2">FAD/NAD(P)-binding protein</fullName>
    </submittedName>
</protein>
<dbReference type="Gene3D" id="3.50.50.60">
    <property type="entry name" value="FAD/NAD(P)-binding domain"/>
    <property type="match status" value="1"/>
</dbReference>
<evidence type="ECO:0000313" key="3">
    <source>
        <dbReference type="Proteomes" id="UP000737171"/>
    </source>
</evidence>
<dbReference type="InterPro" id="IPR038732">
    <property type="entry name" value="HpyO/CreE_NAD-binding"/>
</dbReference>
<evidence type="ECO:0000259" key="1">
    <source>
        <dbReference type="Pfam" id="PF13454"/>
    </source>
</evidence>
<feature type="domain" description="FAD-dependent urate hydroxylase HpyO/Asp monooxygenase CreE-like FAD/NAD(P)-binding" evidence="1">
    <location>
        <begin position="12"/>
        <end position="162"/>
    </location>
</feature>
<dbReference type="EMBL" id="JABRWJ010000023">
    <property type="protein sequence ID" value="NRF72355.1"/>
    <property type="molecule type" value="Genomic_DNA"/>
</dbReference>
<dbReference type="Proteomes" id="UP000737171">
    <property type="component" value="Unassembled WGS sequence"/>
</dbReference>
<organism evidence="2 3">
    <name type="scientific">Pseudaquabacterium terrae</name>
    <dbReference type="NCBI Taxonomy" id="2732868"/>
    <lineage>
        <taxon>Bacteria</taxon>
        <taxon>Pseudomonadati</taxon>
        <taxon>Pseudomonadota</taxon>
        <taxon>Betaproteobacteria</taxon>
        <taxon>Burkholderiales</taxon>
        <taxon>Sphaerotilaceae</taxon>
        <taxon>Pseudaquabacterium</taxon>
    </lineage>
</organism>
<evidence type="ECO:0000313" key="2">
    <source>
        <dbReference type="EMBL" id="NRF72355.1"/>
    </source>
</evidence>
<dbReference type="InterPro" id="IPR052189">
    <property type="entry name" value="L-asp_N-monooxygenase_NS-form"/>
</dbReference>
<comment type="caution">
    <text evidence="2">The sequence shown here is derived from an EMBL/GenBank/DDBJ whole genome shotgun (WGS) entry which is preliminary data.</text>
</comment>
<sequence length="465" mass="49763">MTRPSTRPRRIAIVGAGFSGAVTAVQLLRHAPAEGLQVVLINESGRMARGLAYGTSSREHVLNVPAANMSALAQDAEDFLRYCRWSDPQVEPTSFVSRRLYGAYLDALLSAAELTAAPAIALERIVGRVIGLDIDADAGVAIRLAQGGLIAADHVVLAFGHFAPLDPLPPAAIAAAGARYIRDPWARGALQGIGANDDVLLVGAGLTAVDVALALARDARRGRLISISRRGLAPNPHRRSGAAPGALDAGALVAAMGDSLRQQWRVLRRDIAARIANGEDWRDVIGALRAHTPALWQRLSAVDRARFLRHARPHWEVLRHRCAPAAHEAYQGLVEQGALDVRAARMVSVEPGDAGLVVQLQRRGAAGTERLTVQHIVNCTGPSSDLRRCPSPLVRDLLEAGWICPDPLGLGLQVDPHYAVVGRDGVASPRLSYIGPLLKARDWEATAVPELRTHAWQLAQRLLGL</sequence>
<name>A0ABX2EV40_9BURK</name>
<accession>A0ABX2EV40</accession>
<dbReference type="InterPro" id="IPR036188">
    <property type="entry name" value="FAD/NAD-bd_sf"/>
</dbReference>
<dbReference type="SUPFAM" id="SSF51905">
    <property type="entry name" value="FAD/NAD(P)-binding domain"/>
    <property type="match status" value="2"/>
</dbReference>
<dbReference type="PANTHER" id="PTHR40254:SF1">
    <property type="entry name" value="BLR0577 PROTEIN"/>
    <property type="match status" value="1"/>
</dbReference>
<proteinExistence type="predicted"/>